<evidence type="ECO:0000256" key="6">
    <source>
        <dbReference type="ARBA" id="ARBA00022692"/>
    </source>
</evidence>
<dbReference type="InterPro" id="IPR004031">
    <property type="entry name" value="PMP22/EMP/MP20/Claudin"/>
</dbReference>
<evidence type="ECO:0000256" key="4">
    <source>
        <dbReference type="ARBA" id="ARBA00022427"/>
    </source>
</evidence>
<organism evidence="11 12">
    <name type="scientific">Chiloscyllium punctatum</name>
    <name type="common">Brownbanded bambooshark</name>
    <name type="synonym">Hemiscyllium punctatum</name>
    <dbReference type="NCBI Taxonomy" id="137246"/>
    <lineage>
        <taxon>Eukaryota</taxon>
        <taxon>Metazoa</taxon>
        <taxon>Chordata</taxon>
        <taxon>Craniata</taxon>
        <taxon>Vertebrata</taxon>
        <taxon>Chondrichthyes</taxon>
        <taxon>Elasmobranchii</taxon>
        <taxon>Galeomorphii</taxon>
        <taxon>Galeoidea</taxon>
        <taxon>Orectolobiformes</taxon>
        <taxon>Hemiscylliidae</taxon>
        <taxon>Chiloscyllium</taxon>
    </lineage>
</organism>
<accession>A0A401T6X1</accession>
<feature type="transmembrane region" description="Helical" evidence="10">
    <location>
        <begin position="210"/>
        <end position="232"/>
    </location>
</feature>
<dbReference type="EMBL" id="BEZZ01001165">
    <property type="protein sequence ID" value="GCC38357.1"/>
    <property type="molecule type" value="Genomic_DNA"/>
</dbReference>
<dbReference type="OrthoDB" id="8612291at2759"/>
<dbReference type="PRINTS" id="PR01077">
    <property type="entry name" value="CLAUDIN"/>
</dbReference>
<dbReference type="PANTHER" id="PTHR12002">
    <property type="entry name" value="CLAUDIN"/>
    <property type="match status" value="1"/>
</dbReference>
<feature type="transmembrane region" description="Helical" evidence="10">
    <location>
        <begin position="127"/>
        <end position="145"/>
    </location>
</feature>
<comment type="similarity">
    <text evidence="3">Belongs to the claudin family.</text>
</comment>
<keyword evidence="4" id="KW-0796">Tight junction</keyword>
<evidence type="ECO:0000256" key="1">
    <source>
        <dbReference type="ARBA" id="ARBA00004435"/>
    </source>
</evidence>
<evidence type="ECO:0008006" key="13">
    <source>
        <dbReference type="Google" id="ProtNLM"/>
    </source>
</evidence>
<keyword evidence="6 10" id="KW-0812">Transmembrane</keyword>
<keyword evidence="5" id="KW-1003">Cell membrane</keyword>
<dbReference type="Gene3D" id="1.20.140.150">
    <property type="match status" value="1"/>
</dbReference>
<evidence type="ECO:0000256" key="7">
    <source>
        <dbReference type="ARBA" id="ARBA00022949"/>
    </source>
</evidence>
<dbReference type="OMA" id="SYMAHLA"/>
<name>A0A401T6X1_CHIPU</name>
<evidence type="ECO:0000313" key="12">
    <source>
        <dbReference type="Proteomes" id="UP000287033"/>
    </source>
</evidence>
<evidence type="ECO:0000256" key="8">
    <source>
        <dbReference type="ARBA" id="ARBA00022989"/>
    </source>
</evidence>
<dbReference type="GO" id="GO:0005886">
    <property type="term" value="C:plasma membrane"/>
    <property type="evidence" value="ECO:0007669"/>
    <property type="project" value="UniProtKB-SubCell"/>
</dbReference>
<evidence type="ECO:0000256" key="9">
    <source>
        <dbReference type="ARBA" id="ARBA00023136"/>
    </source>
</evidence>
<proteinExistence type="inferred from homology"/>
<protein>
    <recommendedName>
        <fullName evidence="13">Claudin</fullName>
    </recommendedName>
</protein>
<keyword evidence="7" id="KW-0965">Cell junction</keyword>
<sequence length="263" mass="28419">MTGSAIKPLVSGNNTGLMPAFLEQYLTDARALEVAIDAGPPSGRHRAYGMSTKLCQCQCAGFCLSLLGWVCSLAATVLPQWLTRNTDLLESEIFFVGMWEACVAQDEGPVQCKAYDSLLGLPDDIQLTRILMCVSVALGLLALLFSLSGLDSITCCSDQETTKGRLAVSGGVSFLLAGVTTLTPVSYMAHLTVVNFWDTAVPESVPRWEFGPALFVGWLGGFLLVFGGLLLITSQCCFRKSEGNLQLQPLPVKRALWHKTEYV</sequence>
<comment type="caution">
    <text evidence="11">The sequence shown here is derived from an EMBL/GenBank/DDBJ whole genome shotgun (WGS) entry which is preliminary data.</text>
</comment>
<evidence type="ECO:0000256" key="2">
    <source>
        <dbReference type="ARBA" id="ARBA00004651"/>
    </source>
</evidence>
<keyword evidence="8 10" id="KW-1133">Transmembrane helix</keyword>
<gene>
    <name evidence="11" type="ORF">chiPu_0016871</name>
</gene>
<evidence type="ECO:0000256" key="5">
    <source>
        <dbReference type="ARBA" id="ARBA00022475"/>
    </source>
</evidence>
<reference evidence="11 12" key="1">
    <citation type="journal article" date="2018" name="Nat. Ecol. Evol.">
        <title>Shark genomes provide insights into elasmobranch evolution and the origin of vertebrates.</title>
        <authorList>
            <person name="Hara Y"/>
            <person name="Yamaguchi K"/>
            <person name="Onimaru K"/>
            <person name="Kadota M"/>
            <person name="Koyanagi M"/>
            <person name="Keeley SD"/>
            <person name="Tatsumi K"/>
            <person name="Tanaka K"/>
            <person name="Motone F"/>
            <person name="Kageyama Y"/>
            <person name="Nozu R"/>
            <person name="Adachi N"/>
            <person name="Nishimura O"/>
            <person name="Nakagawa R"/>
            <person name="Tanegashima C"/>
            <person name="Kiyatake I"/>
            <person name="Matsumoto R"/>
            <person name="Murakumo K"/>
            <person name="Nishida K"/>
            <person name="Terakita A"/>
            <person name="Kuratani S"/>
            <person name="Sato K"/>
            <person name="Hyodo S Kuraku.S."/>
        </authorList>
    </citation>
    <scope>NUCLEOTIDE SEQUENCE [LARGE SCALE GENOMIC DNA]</scope>
</reference>
<keyword evidence="12" id="KW-1185">Reference proteome</keyword>
<evidence type="ECO:0000256" key="3">
    <source>
        <dbReference type="ARBA" id="ARBA00008295"/>
    </source>
</evidence>
<evidence type="ECO:0000256" key="10">
    <source>
        <dbReference type="SAM" id="Phobius"/>
    </source>
</evidence>
<dbReference type="STRING" id="137246.A0A401T6X1"/>
<dbReference type="Proteomes" id="UP000287033">
    <property type="component" value="Unassembled WGS sequence"/>
</dbReference>
<dbReference type="InterPro" id="IPR006187">
    <property type="entry name" value="Claudin"/>
</dbReference>
<comment type="subcellular location">
    <subcellularLocation>
        <location evidence="1">Cell junction</location>
        <location evidence="1">Tight junction</location>
    </subcellularLocation>
    <subcellularLocation>
        <location evidence="2">Cell membrane</location>
        <topology evidence="2">Multi-pass membrane protein</topology>
    </subcellularLocation>
</comment>
<feature type="transmembrane region" description="Helical" evidence="10">
    <location>
        <begin position="166"/>
        <end position="190"/>
    </location>
</feature>
<dbReference type="Pfam" id="PF00822">
    <property type="entry name" value="PMP22_Claudin"/>
    <property type="match status" value="1"/>
</dbReference>
<dbReference type="AlphaFoldDB" id="A0A401T6X1"/>
<evidence type="ECO:0000313" key="11">
    <source>
        <dbReference type="EMBL" id="GCC38357.1"/>
    </source>
</evidence>
<feature type="transmembrane region" description="Helical" evidence="10">
    <location>
        <begin position="59"/>
        <end position="82"/>
    </location>
</feature>
<keyword evidence="9 10" id="KW-0472">Membrane</keyword>
<dbReference type="GO" id="GO:0005198">
    <property type="term" value="F:structural molecule activity"/>
    <property type="evidence" value="ECO:0007669"/>
    <property type="project" value="InterPro"/>
</dbReference>
<dbReference type="GO" id="GO:0005923">
    <property type="term" value="C:bicellular tight junction"/>
    <property type="evidence" value="ECO:0007669"/>
    <property type="project" value="UniProtKB-SubCell"/>
</dbReference>